<reference evidence="1 2" key="1">
    <citation type="submission" date="2019-03" db="EMBL/GenBank/DDBJ databases">
        <title>First draft genome of Liparis tanakae, snailfish: a comprehensive survey of snailfish specific genes.</title>
        <authorList>
            <person name="Kim W."/>
            <person name="Song I."/>
            <person name="Jeong J.-H."/>
            <person name="Kim D."/>
            <person name="Kim S."/>
            <person name="Ryu S."/>
            <person name="Song J.Y."/>
            <person name="Lee S.K."/>
        </authorList>
    </citation>
    <scope>NUCLEOTIDE SEQUENCE [LARGE SCALE GENOMIC DNA]</scope>
    <source>
        <tissue evidence="1">Muscle</tissue>
    </source>
</reference>
<evidence type="ECO:0000313" key="2">
    <source>
        <dbReference type="Proteomes" id="UP000314294"/>
    </source>
</evidence>
<name>A0A4Z2J8P9_9TELE</name>
<dbReference type="AlphaFoldDB" id="A0A4Z2J8P9"/>
<dbReference type="EMBL" id="SRLO01000017">
    <property type="protein sequence ID" value="TNN86078.1"/>
    <property type="molecule type" value="Genomic_DNA"/>
</dbReference>
<accession>A0A4Z2J8P9</accession>
<gene>
    <name evidence="1" type="ORF">EYF80_003495</name>
</gene>
<proteinExistence type="predicted"/>
<evidence type="ECO:0000313" key="1">
    <source>
        <dbReference type="EMBL" id="TNN86078.1"/>
    </source>
</evidence>
<keyword evidence="2" id="KW-1185">Reference proteome</keyword>
<protein>
    <submittedName>
        <fullName evidence="1">Uncharacterized protein</fullName>
    </submittedName>
</protein>
<sequence length="82" mass="8622">MADWFMEECMMCLGEEVSEVHVYTAPSVPPLPGTAAGDRGPVREVVTLAGEPTGDGEGPRMPGKWGDVCGEKGDWAGLLCSP</sequence>
<comment type="caution">
    <text evidence="1">The sequence shown here is derived from an EMBL/GenBank/DDBJ whole genome shotgun (WGS) entry which is preliminary data.</text>
</comment>
<organism evidence="1 2">
    <name type="scientific">Liparis tanakae</name>
    <name type="common">Tanaka's snailfish</name>
    <dbReference type="NCBI Taxonomy" id="230148"/>
    <lineage>
        <taxon>Eukaryota</taxon>
        <taxon>Metazoa</taxon>
        <taxon>Chordata</taxon>
        <taxon>Craniata</taxon>
        <taxon>Vertebrata</taxon>
        <taxon>Euteleostomi</taxon>
        <taxon>Actinopterygii</taxon>
        <taxon>Neopterygii</taxon>
        <taxon>Teleostei</taxon>
        <taxon>Neoteleostei</taxon>
        <taxon>Acanthomorphata</taxon>
        <taxon>Eupercaria</taxon>
        <taxon>Perciformes</taxon>
        <taxon>Cottioidei</taxon>
        <taxon>Cottales</taxon>
        <taxon>Liparidae</taxon>
        <taxon>Liparis</taxon>
    </lineage>
</organism>
<dbReference type="Proteomes" id="UP000314294">
    <property type="component" value="Unassembled WGS sequence"/>
</dbReference>